<dbReference type="Gene3D" id="1.10.1420.10">
    <property type="match status" value="2"/>
</dbReference>
<dbReference type="SUPFAM" id="SSF48334">
    <property type="entry name" value="DNA repair protein MutS, domain III"/>
    <property type="match status" value="1"/>
</dbReference>
<dbReference type="Proteomes" id="UP000045706">
    <property type="component" value="Unassembled WGS sequence"/>
</dbReference>
<evidence type="ECO:0000313" key="3">
    <source>
        <dbReference type="Proteomes" id="UP000045706"/>
    </source>
</evidence>
<dbReference type="InterPro" id="IPR007861">
    <property type="entry name" value="DNA_mismatch_repair_MutS_clamp"/>
</dbReference>
<accession>A0A0G4NBT7</accession>
<protein>
    <recommendedName>
        <fullName evidence="1">DNA mismatch repair protein MutS clamp domain-containing protein</fullName>
    </recommendedName>
</protein>
<proteinExistence type="predicted"/>
<dbReference type="GO" id="GO:0005524">
    <property type="term" value="F:ATP binding"/>
    <property type="evidence" value="ECO:0007669"/>
    <property type="project" value="InterPro"/>
</dbReference>
<gene>
    <name evidence="2" type="ORF">BN1723_019339</name>
</gene>
<dbReference type="InterPro" id="IPR036187">
    <property type="entry name" value="DNA_mismatch_repair_MutS_sf"/>
</dbReference>
<dbReference type="AlphaFoldDB" id="A0A0G4NBT7"/>
<dbReference type="Pfam" id="PF05190">
    <property type="entry name" value="MutS_IV"/>
    <property type="match status" value="1"/>
</dbReference>
<organism evidence="2 3">
    <name type="scientific">Verticillium longisporum</name>
    <name type="common">Verticillium dahliae var. longisporum</name>
    <dbReference type="NCBI Taxonomy" id="100787"/>
    <lineage>
        <taxon>Eukaryota</taxon>
        <taxon>Fungi</taxon>
        <taxon>Dikarya</taxon>
        <taxon>Ascomycota</taxon>
        <taxon>Pezizomycotina</taxon>
        <taxon>Sordariomycetes</taxon>
        <taxon>Hypocreomycetidae</taxon>
        <taxon>Glomerellales</taxon>
        <taxon>Plectosphaerellaceae</taxon>
        <taxon>Verticillium</taxon>
    </lineage>
</organism>
<name>A0A0G4NBT7_VERLO</name>
<feature type="domain" description="DNA mismatch repair protein MutS clamp" evidence="1">
    <location>
        <begin position="103"/>
        <end position="167"/>
    </location>
</feature>
<dbReference type="GO" id="GO:0006298">
    <property type="term" value="P:mismatch repair"/>
    <property type="evidence" value="ECO:0007669"/>
    <property type="project" value="InterPro"/>
</dbReference>
<feature type="non-terminal residue" evidence="2">
    <location>
        <position position="168"/>
    </location>
</feature>
<evidence type="ECO:0000313" key="2">
    <source>
        <dbReference type="EMBL" id="CRK43883.1"/>
    </source>
</evidence>
<sequence>MLNSDRSVREQFSAQMTKMPDLERLISRIHAGVCRPDDFVKVLEGFEQIEYTMSLLGAWGGGKGLVDRLLSSMPNLDEPLSYWKTAFDRMKAKNDRMFLPERGIEEDFDESQDRIAEIKKDLGKLLEKKKAELKCKTLKFTDIGKEIFQIEAPKSTKVPSSWRQMSAT</sequence>
<evidence type="ECO:0000259" key="1">
    <source>
        <dbReference type="Pfam" id="PF05190"/>
    </source>
</evidence>
<reference evidence="3" key="1">
    <citation type="submission" date="2015-05" db="EMBL/GenBank/DDBJ databases">
        <authorList>
            <person name="Fogelqvist Johan"/>
        </authorList>
    </citation>
    <scope>NUCLEOTIDE SEQUENCE [LARGE SCALE GENOMIC DNA]</scope>
</reference>
<dbReference type="GO" id="GO:0030983">
    <property type="term" value="F:mismatched DNA binding"/>
    <property type="evidence" value="ECO:0007669"/>
    <property type="project" value="InterPro"/>
</dbReference>
<dbReference type="EMBL" id="CVQI01033698">
    <property type="protein sequence ID" value="CRK43883.1"/>
    <property type="molecule type" value="Genomic_DNA"/>
</dbReference>